<accession>A0A6L3X1P4</accession>
<keyword evidence="2" id="KW-0479">Metal-binding</keyword>
<evidence type="ECO:0000256" key="2">
    <source>
        <dbReference type="ARBA" id="ARBA00022723"/>
    </source>
</evidence>
<dbReference type="AlphaFoldDB" id="A0A6L3X1P4"/>
<dbReference type="EMBL" id="WBSZ01002688">
    <property type="protein sequence ID" value="KAB2425823.1"/>
    <property type="molecule type" value="Genomic_DNA"/>
</dbReference>
<comment type="caution">
    <text evidence="4">The sequence shown here is derived from an EMBL/GenBank/DDBJ whole genome shotgun (WGS) entry which is preliminary data.</text>
</comment>
<dbReference type="PANTHER" id="PTHR32308">
    <property type="entry name" value="LYASE BETA SUBUNIT, PUTATIVE (AFU_ORTHOLOGUE AFUA_4G13030)-RELATED"/>
    <property type="match status" value="1"/>
</dbReference>
<protein>
    <submittedName>
        <fullName evidence="4">Citrate lyase subunit beta</fullName>
    </submittedName>
</protein>
<dbReference type="PANTHER" id="PTHR32308:SF10">
    <property type="entry name" value="CITRATE LYASE SUBUNIT BETA"/>
    <property type="match status" value="1"/>
</dbReference>
<feature type="non-terminal residue" evidence="4">
    <location>
        <position position="1"/>
    </location>
</feature>
<dbReference type="InterPro" id="IPR040442">
    <property type="entry name" value="Pyrv_kinase-like_dom_sf"/>
</dbReference>
<gene>
    <name evidence="4" type="ORF">F9C29_34860</name>
</gene>
<organism evidence="4 5">
    <name type="scientific">Enterobacter hormaechei</name>
    <dbReference type="NCBI Taxonomy" id="158836"/>
    <lineage>
        <taxon>Bacteria</taxon>
        <taxon>Pseudomonadati</taxon>
        <taxon>Pseudomonadota</taxon>
        <taxon>Gammaproteobacteria</taxon>
        <taxon>Enterobacterales</taxon>
        <taxon>Enterobacteriaceae</taxon>
        <taxon>Enterobacter</taxon>
        <taxon>Enterobacter cloacae complex</taxon>
    </lineage>
</organism>
<evidence type="ECO:0000256" key="1">
    <source>
        <dbReference type="ARBA" id="ARBA00001946"/>
    </source>
</evidence>
<dbReference type="GO" id="GO:0006107">
    <property type="term" value="P:oxaloacetate metabolic process"/>
    <property type="evidence" value="ECO:0007669"/>
    <property type="project" value="TreeGrafter"/>
</dbReference>
<evidence type="ECO:0000313" key="5">
    <source>
        <dbReference type="Proteomes" id="UP000476281"/>
    </source>
</evidence>
<evidence type="ECO:0000313" key="4">
    <source>
        <dbReference type="EMBL" id="KAB2425823.1"/>
    </source>
</evidence>
<sequence length="65" mass="6931">IDLLHNAYAPTQEEVDHAKRAIEAAEEGERTGLGVVSLNGKMVDAPIINHAQAVLERAAASGVRR</sequence>
<reference evidence="4 5" key="1">
    <citation type="submission" date="2019-09" db="EMBL/GenBank/DDBJ databases">
        <title>Reversal of blaTEM antimicrobial resistance by CRISPR-Cas9 in clinical E. coli and other Enterobacteriaceae strains.</title>
        <authorList>
            <person name="Tagliaferri T."/>
            <person name="Guimaraes N."/>
            <person name="Pereira M."/>
            <person name="Felicori L."/>
            <person name="Horz H.-P."/>
            <person name="Santos S."/>
            <person name="Mendes T."/>
        </authorList>
    </citation>
    <scope>NUCLEOTIDE SEQUENCE [LARGE SCALE GENOMIC DNA]</scope>
    <source>
        <strain evidence="4 5">E2_blaTEM_MG</strain>
    </source>
</reference>
<keyword evidence="3" id="KW-0460">Magnesium</keyword>
<evidence type="ECO:0000256" key="3">
    <source>
        <dbReference type="ARBA" id="ARBA00022842"/>
    </source>
</evidence>
<dbReference type="Proteomes" id="UP000476281">
    <property type="component" value="Unassembled WGS sequence"/>
</dbReference>
<proteinExistence type="predicted"/>
<keyword evidence="4" id="KW-0456">Lyase</keyword>
<dbReference type="GO" id="GO:0000287">
    <property type="term" value="F:magnesium ion binding"/>
    <property type="evidence" value="ECO:0007669"/>
    <property type="project" value="TreeGrafter"/>
</dbReference>
<comment type="cofactor">
    <cofactor evidence="1">
        <name>Mg(2+)</name>
        <dbReference type="ChEBI" id="CHEBI:18420"/>
    </cofactor>
</comment>
<name>A0A6L3X1P4_9ENTR</name>
<dbReference type="GO" id="GO:0016829">
    <property type="term" value="F:lyase activity"/>
    <property type="evidence" value="ECO:0007669"/>
    <property type="project" value="UniProtKB-KW"/>
</dbReference>
<dbReference type="Gene3D" id="3.20.20.60">
    <property type="entry name" value="Phosphoenolpyruvate-binding domains"/>
    <property type="match status" value="1"/>
</dbReference>